<dbReference type="EMBL" id="SMAJ01000026">
    <property type="protein sequence ID" value="TCT01010.1"/>
    <property type="molecule type" value="Genomic_DNA"/>
</dbReference>
<feature type="non-terminal residue" evidence="3">
    <location>
        <position position="1"/>
    </location>
</feature>
<feature type="domain" description="YDG" evidence="1">
    <location>
        <begin position="612"/>
        <end position="678"/>
    </location>
</feature>
<proteinExistence type="predicted"/>
<name>A0A4R3LL04_9BURK</name>
<evidence type="ECO:0000259" key="1">
    <source>
        <dbReference type="Pfam" id="PF18657"/>
    </source>
</evidence>
<dbReference type="Pfam" id="PF18886">
    <property type="entry name" value="DUF5649"/>
    <property type="match status" value="6"/>
</dbReference>
<feature type="domain" description="MBG" evidence="2">
    <location>
        <begin position="794"/>
        <end position="866"/>
    </location>
</feature>
<evidence type="ECO:0000313" key="4">
    <source>
        <dbReference type="Proteomes" id="UP000295525"/>
    </source>
</evidence>
<evidence type="ECO:0000259" key="2">
    <source>
        <dbReference type="Pfam" id="PF18676"/>
    </source>
</evidence>
<keyword evidence="4" id="KW-1185">Reference proteome</keyword>
<organism evidence="3 4">
    <name type="scientific">Paralcaligenes ureilyticus</name>
    <dbReference type="NCBI Taxonomy" id="627131"/>
    <lineage>
        <taxon>Bacteria</taxon>
        <taxon>Pseudomonadati</taxon>
        <taxon>Pseudomonadota</taxon>
        <taxon>Betaproteobacteria</taxon>
        <taxon>Burkholderiales</taxon>
        <taxon>Alcaligenaceae</taxon>
        <taxon>Paralcaligenes</taxon>
    </lineage>
</organism>
<gene>
    <name evidence="3" type="ORF">EDC26_1261</name>
</gene>
<dbReference type="Pfam" id="PF18676">
    <property type="entry name" value="MBG_2"/>
    <property type="match status" value="1"/>
</dbReference>
<dbReference type="InterPro" id="IPR041286">
    <property type="entry name" value="MBG_2"/>
</dbReference>
<dbReference type="InterPro" id="IPR043709">
    <property type="entry name" value="DUF5649"/>
</dbReference>
<dbReference type="Pfam" id="PF18657">
    <property type="entry name" value="YDG"/>
    <property type="match status" value="2"/>
</dbReference>
<dbReference type="AlphaFoldDB" id="A0A4R3LL04"/>
<sequence length="942" mass="89094">QANKFTGDVSLTNSGANAVTLSNGANALSLGTSSVGSGTLAVSGTGITQTGAITQAAGAGAASFTAGAGAITLTNAGNTFTGAVSLSNSGANDVALSNGANALLLGTSSVGRGALTVSGTGITQTGAITQTAGTGAASFNAGTGALTLTDTDNDFRGAVSLTGGTTQITDKSALTLGMLTTGALTATSAGALNLGGGTVGGVLTATSTNNAITQAGALTVTGTSGINAGAGAITLTNAGNTFTGAVSLTNSMGNDVALSNGANALLLGASSVGSGTLTVSGTGITQTGAITQAAGAGAANFDAGAGAITLTNTGNAFTGAVGLTNSGGNDIALSNNTNALSLGTSSVGSGTLTVSGTGITQTGGITQAVGAGTASFNAGAGVLTLTKAGNDFTGAVDLTGTTTQITDANALTLGTLATGALTATSTGALNLGHGTVTGNLIATSNGGSLSESGALNVAGTSSFNTGGGAVVLNNVGNQFTGAVGLNGSSGNFTLVNNADLTIAATDVNAGGIVNISTLAGHSLTLPSGSKITASGTGDALTLAAGAAFVNNNAASNALSVSGGGRWLVWSQNPSADTRGGLAYSFKQYNAVNGTTPVAQSTGNGFLYTLAPTLTTTLTGVVGKIYDGTTAATLTASNYAAPSGMVDGDTAVVASPGTATFDTKNVGVGKTVTSLGPTYTFADGSAAVYGYQASAPVPGAVGTITAKAITVDAAGANKVYDGTTIDAVTLASAGVVSGDAITFSGDGRFADKNAGAAKAVSVSGISASGVDAGNYSLTNATAATTADITPATLIYQAAAAQSVVGKTPLGLSGTVSGLVGGDTLAAATTGTLAWTSPATANSLAGVYAINGSGLAASNYLFAQAPGNATALTVQPAASVGPVVPASAVNTVAALQQSAGPSYQTMWFERGGLGLPLSTPLQIINGGVQLPASHCIPGPGRSCH</sequence>
<comment type="caution">
    <text evidence="3">The sequence shown here is derived from an EMBL/GenBank/DDBJ whole genome shotgun (WGS) entry which is preliminary data.</text>
</comment>
<evidence type="ECO:0000313" key="3">
    <source>
        <dbReference type="EMBL" id="TCT01010.1"/>
    </source>
</evidence>
<dbReference type="Proteomes" id="UP000295525">
    <property type="component" value="Unassembled WGS sequence"/>
</dbReference>
<protein>
    <submittedName>
        <fullName evidence="3">Uncharacterized protein</fullName>
    </submittedName>
</protein>
<accession>A0A4R3LL04</accession>
<reference evidence="3 4" key="1">
    <citation type="submission" date="2019-03" db="EMBL/GenBank/DDBJ databases">
        <title>Genomic Encyclopedia of Type Strains, Phase IV (KMG-IV): sequencing the most valuable type-strain genomes for metagenomic binning, comparative biology and taxonomic classification.</title>
        <authorList>
            <person name="Goeker M."/>
        </authorList>
    </citation>
    <scope>NUCLEOTIDE SEQUENCE [LARGE SCALE GENOMIC DNA]</scope>
    <source>
        <strain evidence="3 4">DSM 24591</strain>
    </source>
</reference>
<dbReference type="InterPro" id="IPR041248">
    <property type="entry name" value="YDG"/>
</dbReference>
<feature type="domain" description="YDG" evidence="1">
    <location>
        <begin position="704"/>
        <end position="780"/>
    </location>
</feature>
<dbReference type="RefSeq" id="WP_165931075.1">
    <property type="nucleotide sequence ID" value="NZ_SMAJ01000026.1"/>
</dbReference>